<evidence type="ECO:0000256" key="7">
    <source>
        <dbReference type="ARBA" id="ARBA00023141"/>
    </source>
</evidence>
<reference evidence="11 12" key="1">
    <citation type="submission" date="2015-11" db="EMBL/GenBank/DDBJ databases">
        <title>Genomic analysis of 38 Legionella species identifies large and diverse effector repertoires.</title>
        <authorList>
            <person name="Burstein D."/>
            <person name="Amaro F."/>
            <person name="Zusman T."/>
            <person name="Lifshitz Z."/>
            <person name="Cohen O."/>
            <person name="Gilbert J.A."/>
            <person name="Pupko T."/>
            <person name="Shuman H.A."/>
            <person name="Segal G."/>
        </authorList>
    </citation>
    <scope>NUCLEOTIDE SEQUENCE [LARGE SCALE GENOMIC DNA]</scope>
    <source>
        <strain evidence="11 12">ATCC 49505</strain>
    </source>
</reference>
<feature type="binding site" evidence="9">
    <location>
        <position position="97"/>
    </location>
    <ligand>
        <name>phosphoenolpyruvate</name>
        <dbReference type="ChEBI" id="CHEBI:58702"/>
    </ligand>
</feature>
<dbReference type="SUPFAM" id="SSF55205">
    <property type="entry name" value="EPT/RTPC-like"/>
    <property type="match status" value="1"/>
</dbReference>
<dbReference type="EC" id="2.5.1.19" evidence="9"/>
<feature type="binding site" evidence="9">
    <location>
        <position position="25"/>
    </location>
    <ligand>
        <name>3-phosphoshikimate</name>
        <dbReference type="ChEBI" id="CHEBI:145989"/>
    </ligand>
</feature>
<feature type="binding site" evidence="9">
    <location>
        <position position="24"/>
    </location>
    <ligand>
        <name>phosphoenolpyruvate</name>
        <dbReference type="ChEBI" id="CHEBI:58702"/>
    </ligand>
</feature>
<evidence type="ECO:0000256" key="9">
    <source>
        <dbReference type="HAMAP-Rule" id="MF_00210"/>
    </source>
</evidence>
<feature type="binding site" evidence="9">
    <location>
        <position position="125"/>
    </location>
    <ligand>
        <name>phosphoenolpyruvate</name>
        <dbReference type="ChEBI" id="CHEBI:58702"/>
    </ligand>
</feature>
<dbReference type="CDD" id="cd01556">
    <property type="entry name" value="EPSP_synthase"/>
    <property type="match status" value="1"/>
</dbReference>
<evidence type="ECO:0000256" key="5">
    <source>
        <dbReference type="ARBA" id="ARBA00022605"/>
    </source>
</evidence>
<evidence type="ECO:0000256" key="1">
    <source>
        <dbReference type="ARBA" id="ARBA00002174"/>
    </source>
</evidence>
<dbReference type="OrthoDB" id="9809920at2"/>
<dbReference type="InterPro" id="IPR023193">
    <property type="entry name" value="EPSP_synthase_CS"/>
</dbReference>
<dbReference type="UniPathway" id="UPA00053">
    <property type="reaction ID" value="UER00089"/>
</dbReference>
<comment type="subunit">
    <text evidence="9">Monomer.</text>
</comment>
<dbReference type="InterPro" id="IPR013792">
    <property type="entry name" value="RNA3'P_cycl/enolpyr_Trfase_a/b"/>
</dbReference>
<dbReference type="Gene3D" id="3.65.10.10">
    <property type="entry name" value="Enolpyruvate transferase domain"/>
    <property type="match status" value="2"/>
</dbReference>
<comment type="caution">
    <text evidence="9">Lacks conserved residue(s) required for the propagation of feature annotation.</text>
</comment>
<feature type="domain" description="Enolpyruvate transferase" evidence="10">
    <location>
        <begin position="10"/>
        <end position="422"/>
    </location>
</feature>
<dbReference type="GO" id="GO:0003866">
    <property type="term" value="F:3-phosphoshikimate 1-carboxyvinyltransferase activity"/>
    <property type="evidence" value="ECO:0007669"/>
    <property type="project" value="UniProtKB-UniRule"/>
</dbReference>
<name>A0A0W0VQF5_9GAMM</name>
<protein>
    <recommendedName>
        <fullName evidence="9">3-phosphoshikimate 1-carboxyvinyltransferase</fullName>
        <ecNumber evidence="9">2.5.1.19</ecNumber>
    </recommendedName>
    <alternativeName>
        <fullName evidence="9">5-enolpyruvylshikimate-3-phosphate synthase</fullName>
        <shortName evidence="9">EPSP synthase</shortName>
        <shortName evidence="9">EPSPS</shortName>
    </alternativeName>
</protein>
<dbReference type="PANTHER" id="PTHR21090:SF5">
    <property type="entry name" value="PENTAFUNCTIONAL AROM POLYPEPTIDE"/>
    <property type="match status" value="1"/>
</dbReference>
<accession>A0A0W0VQF5</accession>
<dbReference type="Pfam" id="PF00275">
    <property type="entry name" value="EPSP_synthase"/>
    <property type="match status" value="1"/>
</dbReference>
<dbReference type="AlphaFoldDB" id="A0A0W0VQF5"/>
<dbReference type="GO" id="GO:0009073">
    <property type="term" value="P:aromatic amino acid family biosynthetic process"/>
    <property type="evidence" value="ECO:0007669"/>
    <property type="project" value="UniProtKB-KW"/>
</dbReference>
<dbReference type="PROSITE" id="PS00104">
    <property type="entry name" value="EPSP_SYNTHASE_1"/>
    <property type="match status" value="1"/>
</dbReference>
<comment type="similarity">
    <text evidence="3 9">Belongs to the EPSP synthase family.</text>
</comment>
<dbReference type="InterPro" id="IPR001986">
    <property type="entry name" value="Enolpyruvate_Tfrase_dom"/>
</dbReference>
<dbReference type="NCBIfam" id="TIGR01356">
    <property type="entry name" value="aroA"/>
    <property type="match status" value="1"/>
</dbReference>
<dbReference type="FunFam" id="3.65.10.10:FF:000006">
    <property type="entry name" value="3-phosphoshikimate 1-carboxyvinyltransferase"/>
    <property type="match status" value="1"/>
</dbReference>
<comment type="catalytic activity">
    <reaction evidence="8">
        <text>3-phosphoshikimate + phosphoenolpyruvate = 5-O-(1-carboxyvinyl)-3-phosphoshikimate + phosphate</text>
        <dbReference type="Rhea" id="RHEA:21256"/>
        <dbReference type="ChEBI" id="CHEBI:43474"/>
        <dbReference type="ChEBI" id="CHEBI:57701"/>
        <dbReference type="ChEBI" id="CHEBI:58702"/>
        <dbReference type="ChEBI" id="CHEBI:145989"/>
        <dbReference type="EC" id="2.5.1.19"/>
    </reaction>
    <physiologicalReaction direction="left-to-right" evidence="8">
        <dbReference type="Rhea" id="RHEA:21257"/>
    </physiologicalReaction>
</comment>
<evidence type="ECO:0000256" key="2">
    <source>
        <dbReference type="ARBA" id="ARBA00004811"/>
    </source>
</evidence>
<dbReference type="PIRSF" id="PIRSF000505">
    <property type="entry name" value="EPSPS"/>
    <property type="match status" value="1"/>
</dbReference>
<dbReference type="GO" id="GO:0008652">
    <property type="term" value="P:amino acid biosynthetic process"/>
    <property type="evidence" value="ECO:0007669"/>
    <property type="project" value="UniProtKB-KW"/>
</dbReference>
<sequence length="434" mass="45922">MTPYDFISKPVKAIEGDIVVPGDKSISHRALILGAIAKGITSINGFLESEDCLATLRAFQDMGVRIEGPVAKRVIIHGVGKYGLKAPSSVIDCGNSGTTMRLLSGLLAAQPFDSELTGDASLMLRPMERVARPLIKMGADIATADGKPPIRIHGGQKLQGITYEMPEVSAQVKSCLILAGMYAEGETCIIEPGLTRDHTERMLTAFSYPLQKMDNAIIINAASECQGTDVIVPGDISSAAFFIVAATIIPGSKLFIRNVGINPTRTGIIQILQLMGADISFSNKRLCGEELVADLCVSHAPLEGIDIPANLVPLAIDEFPVILVAAACAKGHTLLHGARELRLKESDRIAAMVDGLQRLGIEAQALDDGVFLKGGTLGGGVVDSRKDHRIAMAFSIAGAAAKSPVVIKDCMNVATSFPSFLDTARQVNLAISQQ</sequence>
<dbReference type="STRING" id="45068.Llon_0566"/>
<dbReference type="HAMAP" id="MF_00210">
    <property type="entry name" value="EPSP_synth"/>
    <property type="match status" value="1"/>
</dbReference>
<feature type="binding site" evidence="9">
    <location>
        <position position="169"/>
    </location>
    <ligand>
        <name>3-phosphoshikimate</name>
        <dbReference type="ChEBI" id="CHEBI:145989"/>
    </ligand>
</feature>
<feature type="binding site" evidence="9">
    <location>
        <position position="344"/>
    </location>
    <ligand>
        <name>3-phosphoshikimate</name>
        <dbReference type="ChEBI" id="CHEBI:145989"/>
    </ligand>
</feature>
<dbReference type="PATRIC" id="fig|45068.5.peg.612"/>
<feature type="binding site" evidence="9">
    <location>
        <position position="171"/>
    </location>
    <ligand>
        <name>phosphoenolpyruvate</name>
        <dbReference type="ChEBI" id="CHEBI:58702"/>
    </ligand>
</feature>
<dbReference type="RefSeq" id="WP_058528584.1">
    <property type="nucleotide sequence ID" value="NZ_CAAAHZ010000007.1"/>
</dbReference>
<comment type="subcellular location">
    <subcellularLocation>
        <location evidence="9">Cytoplasm</location>
    </subcellularLocation>
</comment>
<feature type="binding site" evidence="9">
    <location>
        <position position="348"/>
    </location>
    <ligand>
        <name>phosphoenolpyruvate</name>
        <dbReference type="ChEBI" id="CHEBI:58702"/>
    </ligand>
</feature>
<dbReference type="FunFam" id="3.65.10.10:FF:000005">
    <property type="entry name" value="3-phosphoshikimate 1-carboxyvinyltransferase"/>
    <property type="match status" value="1"/>
</dbReference>
<dbReference type="InterPro" id="IPR006264">
    <property type="entry name" value="EPSP_synthase"/>
</dbReference>
<comment type="pathway">
    <text evidence="2 9">Metabolic intermediate biosynthesis; chorismate biosynthesis; chorismate from D-erythrose 4-phosphate and phosphoenolpyruvate: step 6/7.</text>
</comment>
<evidence type="ECO:0000256" key="3">
    <source>
        <dbReference type="ARBA" id="ARBA00009948"/>
    </source>
</evidence>
<feature type="binding site" evidence="9">
    <location>
        <position position="24"/>
    </location>
    <ligand>
        <name>3-phosphoshikimate</name>
        <dbReference type="ChEBI" id="CHEBI:145989"/>
    </ligand>
</feature>
<evidence type="ECO:0000256" key="8">
    <source>
        <dbReference type="ARBA" id="ARBA00044633"/>
    </source>
</evidence>
<comment type="caution">
    <text evidence="11">The sequence shown here is derived from an EMBL/GenBank/DDBJ whole genome shotgun (WGS) entry which is preliminary data.</text>
</comment>
<dbReference type="Proteomes" id="UP000054997">
    <property type="component" value="Unassembled WGS sequence"/>
</dbReference>
<dbReference type="PANTHER" id="PTHR21090">
    <property type="entry name" value="AROM/DEHYDROQUINATE SYNTHASE"/>
    <property type="match status" value="1"/>
</dbReference>
<feature type="binding site" evidence="9">
    <location>
        <position position="389"/>
    </location>
    <ligand>
        <name>phosphoenolpyruvate</name>
        <dbReference type="ChEBI" id="CHEBI:58702"/>
    </ligand>
</feature>
<evidence type="ECO:0000256" key="4">
    <source>
        <dbReference type="ARBA" id="ARBA00022490"/>
    </source>
</evidence>
<evidence type="ECO:0000313" key="12">
    <source>
        <dbReference type="Proteomes" id="UP000054997"/>
    </source>
</evidence>
<keyword evidence="7 9" id="KW-0057">Aromatic amino acid biosynthesis</keyword>
<comment type="function">
    <text evidence="1 9">Catalyzes the transfer of the enolpyruvyl moiety of phosphoenolpyruvate (PEP) to the 5-hydroxyl of shikimate-3-phosphate (S3P) to produce enolpyruvyl shikimate-3-phosphate and inorganic phosphate.</text>
</comment>
<evidence type="ECO:0000256" key="6">
    <source>
        <dbReference type="ARBA" id="ARBA00022679"/>
    </source>
</evidence>
<keyword evidence="5 9" id="KW-0028">Amino-acid biosynthesis</keyword>
<proteinExistence type="inferred from homology"/>
<keyword evidence="6 9" id="KW-0808">Transferase</keyword>
<feature type="binding site" evidence="9">
    <location>
        <position position="317"/>
    </location>
    <ligand>
        <name>3-phosphoshikimate</name>
        <dbReference type="ChEBI" id="CHEBI:145989"/>
    </ligand>
</feature>
<feature type="binding site" evidence="9">
    <location>
        <position position="29"/>
    </location>
    <ligand>
        <name>3-phosphoshikimate</name>
        <dbReference type="ChEBI" id="CHEBI:145989"/>
    </ligand>
</feature>
<dbReference type="GO" id="GO:0009423">
    <property type="term" value="P:chorismate biosynthetic process"/>
    <property type="evidence" value="ECO:0007669"/>
    <property type="project" value="UniProtKB-UniRule"/>
</dbReference>
<dbReference type="InterPro" id="IPR036968">
    <property type="entry name" value="Enolpyruvate_Tfrase_sf"/>
</dbReference>
<gene>
    <name evidence="9 11" type="primary">aroA</name>
    <name evidence="11" type="ORF">Llon_0566</name>
</gene>
<organism evidence="11 12">
    <name type="scientific">Legionella londiniensis</name>
    <dbReference type="NCBI Taxonomy" id="45068"/>
    <lineage>
        <taxon>Bacteria</taxon>
        <taxon>Pseudomonadati</taxon>
        <taxon>Pseudomonadota</taxon>
        <taxon>Gammaproteobacteria</taxon>
        <taxon>Legionellales</taxon>
        <taxon>Legionellaceae</taxon>
        <taxon>Legionella</taxon>
    </lineage>
</organism>
<dbReference type="GO" id="GO:0005737">
    <property type="term" value="C:cytoplasm"/>
    <property type="evidence" value="ECO:0007669"/>
    <property type="project" value="UniProtKB-SubCell"/>
</dbReference>
<keyword evidence="12" id="KW-1185">Reference proteome</keyword>
<feature type="binding site" evidence="9">
    <location>
        <position position="171"/>
    </location>
    <ligand>
        <name>3-phosphoshikimate</name>
        <dbReference type="ChEBI" id="CHEBI:145989"/>
    </ligand>
</feature>
<evidence type="ECO:0000313" key="11">
    <source>
        <dbReference type="EMBL" id="KTD22348.1"/>
    </source>
</evidence>
<dbReference type="EMBL" id="LNYK01000010">
    <property type="protein sequence ID" value="KTD22348.1"/>
    <property type="molecule type" value="Genomic_DNA"/>
</dbReference>
<evidence type="ECO:0000259" key="10">
    <source>
        <dbReference type="Pfam" id="PF00275"/>
    </source>
</evidence>
<keyword evidence="4 9" id="KW-0963">Cytoplasm</keyword>
<dbReference type="PROSITE" id="PS00885">
    <property type="entry name" value="EPSP_SYNTHASE_2"/>
    <property type="match status" value="1"/>
</dbReference>
<feature type="active site" description="Proton acceptor" evidence="9">
    <location>
        <position position="317"/>
    </location>
</feature>